<dbReference type="CDD" id="cd22157">
    <property type="entry name" value="F-box_AtFBW1-like"/>
    <property type="match status" value="1"/>
</dbReference>
<sequence>MQATPSSNKRTKASALPDEIVEDILARLPVKSLRRFQCVSHPWRHLITSPSFRDLHAMRAIVRRRRLFVRPAGYGEPFYACEQHGISSSPDEEILSCCSELAPGTVFPISKPCHGLVLLRCVEYDAHYVWNPSSGETLALPDRTPFRTAGLKPRTFVSYGLGYSKVTNEHKAVRMYCLDVDAGGDKPHAATAFCEVFTLDKSTHWRPAGTQPPAACRLRVRGSQGAVLCNGNLHFVGKDGVITTFNVEDETFGTLMPPSGLEYSGFDLTELDGCLCVYFSNQTNPWPDVPYRIWLLRDYAAAKDGSCWEEVRCIDWGSMTDAERAAFKSRWIAPLGMYCPDDGSNTGQTNKKIMFGTGSCKVFVVDPSNGGGTRPVVIFSLDGVQRDGQFPTVGLFEESLTSVGRASDEIILSSPSAEAWCQVLSRLPARTVGRLNQVSKDWRALIKSECFIDSHLCYHQANKSPHQLMFTDGRPNSFKPLEDFIGITLDVPPLVDDSARVVCSNPCHGLNAGSFLCYDFVCNPITGYYKALPLGDGGGGDDMFAAGRFGLGYDMEMGKHVLVRMAYRERNFSTREYRLECEIRYVEDMFWEELDPPQRPIADTPPAHINGKLYWMADGKLGHLSSGHEIVALDVSTREFELLKGPLRVEHPEECVSVVELQGQVCMVCSQTRKGTLEIWAMKGNGWWFMEYRIDVGRFWPEYSSELVTPMAIDATDGRILLRTGKALGYYDPKTTKMQTIYYLRPKI</sequence>
<feature type="domain" description="F-box" evidence="1">
    <location>
        <begin position="10"/>
        <end position="55"/>
    </location>
</feature>
<dbReference type="SMART" id="SM00256">
    <property type="entry name" value="FBOX"/>
    <property type="match status" value="2"/>
</dbReference>
<dbReference type="InterPro" id="IPR017451">
    <property type="entry name" value="F-box-assoc_interact_dom"/>
</dbReference>
<organism evidence="2 3">
    <name type="scientific">Digitaria exilis</name>
    <dbReference type="NCBI Taxonomy" id="1010633"/>
    <lineage>
        <taxon>Eukaryota</taxon>
        <taxon>Viridiplantae</taxon>
        <taxon>Streptophyta</taxon>
        <taxon>Embryophyta</taxon>
        <taxon>Tracheophyta</taxon>
        <taxon>Spermatophyta</taxon>
        <taxon>Magnoliopsida</taxon>
        <taxon>Liliopsida</taxon>
        <taxon>Poales</taxon>
        <taxon>Poaceae</taxon>
        <taxon>PACMAD clade</taxon>
        <taxon>Panicoideae</taxon>
        <taxon>Panicodae</taxon>
        <taxon>Paniceae</taxon>
        <taxon>Anthephorinae</taxon>
        <taxon>Digitaria</taxon>
    </lineage>
</organism>
<reference evidence="2" key="1">
    <citation type="submission" date="2020-07" db="EMBL/GenBank/DDBJ databases">
        <title>Genome sequence and genetic diversity analysis of an under-domesticated orphan crop, white fonio (Digitaria exilis).</title>
        <authorList>
            <person name="Bennetzen J.L."/>
            <person name="Chen S."/>
            <person name="Ma X."/>
            <person name="Wang X."/>
            <person name="Yssel A.E.J."/>
            <person name="Chaluvadi S.R."/>
            <person name="Johnson M."/>
            <person name="Gangashetty P."/>
            <person name="Hamidou F."/>
            <person name="Sanogo M.D."/>
            <person name="Zwaenepoel A."/>
            <person name="Wallace J."/>
            <person name="Van De Peer Y."/>
            <person name="Van Deynze A."/>
        </authorList>
    </citation>
    <scope>NUCLEOTIDE SEQUENCE</scope>
    <source>
        <tissue evidence="2">Leaves</tissue>
    </source>
</reference>
<dbReference type="InterPro" id="IPR001810">
    <property type="entry name" value="F-box_dom"/>
</dbReference>
<dbReference type="Pfam" id="PF08268">
    <property type="entry name" value="FBA_3"/>
    <property type="match status" value="2"/>
</dbReference>
<dbReference type="PANTHER" id="PTHR31672:SF13">
    <property type="entry name" value="F-BOX PROTEIN CPR30-LIKE"/>
    <property type="match status" value="1"/>
</dbReference>
<dbReference type="PANTHER" id="PTHR31672">
    <property type="entry name" value="BNACNNG10540D PROTEIN"/>
    <property type="match status" value="1"/>
</dbReference>
<dbReference type="InterPro" id="IPR013187">
    <property type="entry name" value="F-box-assoc_dom_typ3"/>
</dbReference>
<accession>A0A835KU87</accession>
<keyword evidence="3" id="KW-1185">Reference proteome</keyword>
<dbReference type="OrthoDB" id="681220at2759"/>
<dbReference type="InterPro" id="IPR036047">
    <property type="entry name" value="F-box-like_dom_sf"/>
</dbReference>
<evidence type="ECO:0000313" key="3">
    <source>
        <dbReference type="Proteomes" id="UP000636709"/>
    </source>
</evidence>
<dbReference type="Proteomes" id="UP000636709">
    <property type="component" value="Unassembled WGS sequence"/>
</dbReference>
<dbReference type="Pfam" id="PF00646">
    <property type="entry name" value="F-box"/>
    <property type="match status" value="2"/>
</dbReference>
<proteinExistence type="predicted"/>
<dbReference type="AlphaFoldDB" id="A0A835KU87"/>
<dbReference type="InterPro" id="IPR050796">
    <property type="entry name" value="SCF_F-box_component"/>
</dbReference>
<dbReference type="Gene3D" id="1.20.1280.50">
    <property type="match status" value="1"/>
</dbReference>
<comment type="caution">
    <text evidence="2">The sequence shown here is derived from an EMBL/GenBank/DDBJ whole genome shotgun (WGS) entry which is preliminary data.</text>
</comment>
<name>A0A835KU87_9POAL</name>
<dbReference type="NCBIfam" id="TIGR01640">
    <property type="entry name" value="F_box_assoc_1"/>
    <property type="match status" value="2"/>
</dbReference>
<evidence type="ECO:0000259" key="1">
    <source>
        <dbReference type="PROSITE" id="PS50181"/>
    </source>
</evidence>
<gene>
    <name evidence="2" type="ORF">HU200_003925</name>
</gene>
<evidence type="ECO:0000313" key="2">
    <source>
        <dbReference type="EMBL" id="KAF8776062.1"/>
    </source>
</evidence>
<protein>
    <recommendedName>
        <fullName evidence="1">F-box domain-containing protein</fullName>
    </recommendedName>
</protein>
<dbReference type="PROSITE" id="PS50181">
    <property type="entry name" value="FBOX"/>
    <property type="match status" value="1"/>
</dbReference>
<dbReference type="EMBL" id="JACEFO010000239">
    <property type="protein sequence ID" value="KAF8776062.1"/>
    <property type="molecule type" value="Genomic_DNA"/>
</dbReference>
<dbReference type="SUPFAM" id="SSF81383">
    <property type="entry name" value="F-box domain"/>
    <property type="match status" value="2"/>
</dbReference>